<dbReference type="Proteomes" id="UP000539175">
    <property type="component" value="Unassembled WGS sequence"/>
</dbReference>
<evidence type="ECO:0000313" key="3">
    <source>
        <dbReference type="Proteomes" id="UP000539175"/>
    </source>
</evidence>
<sequence>MTPSVQSALSSPYPDPALTAGNATAASAGQGTASGDFQDQLGQQVAQQATAQAGTLPGQAGAALTAAKATKDNHMSFWDVVDIINPLQHIPVVSTLYREITGDTIKAPAKILGGLLYGGPIGMALATGDAIVEEETGEDVGGHVMDALGLGHHHKVGQVTAEPEDDDGGKGRSGGRPQPEPDKAPTADRAPVPTVESMVLEPQVPGAAPVLAATSAPNPGQSATGQPAPGQMVRTGSVPAGSVPGLATPAGALRAQGQAFPNLAAVPAMAVNAPSPGNPTQALAQQASQVTNAAQAMAQAANAAANIGVGTQSMPTGAAPQLMPAQAAAMAAAANPASSNSNGAGTHLGQKQAAHGLTLSNYRAMAGAGAGAPTSRTLVAPSYIQNIKSTAGASPAQAAVPTQSVATAARPVASAQPFQAVVPPATAATSHPAMIQLMDGGGVAADQRTTTVPQAIQAYNNAMGQDTATLLAQATAASASINGSPAPMGASAQPPSPQWSPSQPAAGGTLSASAVPPAGSPGATTPQNGATVISNASGGPPPLPKQFIADIMMANLAKYQAMKDAQAAAH</sequence>
<feature type="region of interest" description="Disordered" evidence="1">
    <location>
        <begin position="157"/>
        <end position="190"/>
    </location>
</feature>
<gene>
    <name evidence="2" type="ORF">FHS74_004202</name>
</gene>
<name>A0A7X0EE96_9PROT</name>
<comment type="caution">
    <text evidence="2">The sequence shown here is derived from an EMBL/GenBank/DDBJ whole genome shotgun (WGS) entry which is preliminary data.</text>
</comment>
<feature type="compositionally biased region" description="Low complexity" evidence="1">
    <location>
        <begin position="17"/>
        <end position="36"/>
    </location>
</feature>
<feature type="region of interest" description="Disordered" evidence="1">
    <location>
        <begin position="482"/>
        <end position="540"/>
    </location>
</feature>
<accession>A0A7X0EE96</accession>
<reference evidence="2 3" key="1">
    <citation type="submission" date="2020-08" db="EMBL/GenBank/DDBJ databases">
        <title>Genomic Encyclopedia of Type Strains, Phase IV (KMG-IV): sequencing the most valuable type-strain genomes for metagenomic binning, comparative biology and taxonomic classification.</title>
        <authorList>
            <person name="Goeker M."/>
        </authorList>
    </citation>
    <scope>NUCLEOTIDE SEQUENCE [LARGE SCALE GENOMIC DNA]</scope>
    <source>
        <strain evidence="2 3">DSM 22198</strain>
    </source>
</reference>
<feature type="compositionally biased region" description="Low complexity" evidence="1">
    <location>
        <begin position="499"/>
        <end position="526"/>
    </location>
</feature>
<feature type="region of interest" description="Disordered" evidence="1">
    <location>
        <begin position="1"/>
        <end position="36"/>
    </location>
</feature>
<dbReference type="AlphaFoldDB" id="A0A7X0EE96"/>
<protein>
    <submittedName>
        <fullName evidence="2">Uncharacterized protein</fullName>
    </submittedName>
</protein>
<feature type="compositionally biased region" description="Polar residues" evidence="1">
    <location>
        <begin position="1"/>
        <end position="10"/>
    </location>
</feature>
<keyword evidence="3" id="KW-1185">Reference proteome</keyword>
<evidence type="ECO:0000313" key="2">
    <source>
        <dbReference type="EMBL" id="MBB6253633.1"/>
    </source>
</evidence>
<feature type="compositionally biased region" description="Polar residues" evidence="1">
    <location>
        <begin position="527"/>
        <end position="537"/>
    </location>
</feature>
<evidence type="ECO:0000256" key="1">
    <source>
        <dbReference type="SAM" id="MobiDB-lite"/>
    </source>
</evidence>
<dbReference type="EMBL" id="JACIIZ010000012">
    <property type="protein sequence ID" value="MBB6253633.1"/>
    <property type="molecule type" value="Genomic_DNA"/>
</dbReference>
<feature type="region of interest" description="Disordered" evidence="1">
    <location>
        <begin position="210"/>
        <end position="232"/>
    </location>
</feature>
<organism evidence="2 3">
    <name type="scientific">Nitrospirillum iridis</name>
    <dbReference type="NCBI Taxonomy" id="765888"/>
    <lineage>
        <taxon>Bacteria</taxon>
        <taxon>Pseudomonadati</taxon>
        <taxon>Pseudomonadota</taxon>
        <taxon>Alphaproteobacteria</taxon>
        <taxon>Rhodospirillales</taxon>
        <taxon>Azospirillaceae</taxon>
        <taxon>Nitrospirillum</taxon>
    </lineage>
</organism>
<dbReference type="RefSeq" id="WP_184804483.1">
    <property type="nucleotide sequence ID" value="NZ_JACIIZ010000012.1"/>
</dbReference>
<feature type="compositionally biased region" description="Polar residues" evidence="1">
    <location>
        <begin position="215"/>
        <end position="225"/>
    </location>
</feature>
<proteinExistence type="predicted"/>